<evidence type="ECO:0000256" key="4">
    <source>
        <dbReference type="ARBA" id="ARBA00023098"/>
    </source>
</evidence>
<dbReference type="Proteomes" id="UP001248581">
    <property type="component" value="Chromosome"/>
</dbReference>
<dbReference type="CDD" id="cd03351">
    <property type="entry name" value="LbH_UDP-GlcNAc_AT"/>
    <property type="match status" value="1"/>
</dbReference>
<evidence type="ECO:0000256" key="5">
    <source>
        <dbReference type="ARBA" id="ARBA00023315"/>
    </source>
</evidence>
<evidence type="ECO:0000313" key="8">
    <source>
        <dbReference type="EMBL" id="WNC67223.1"/>
    </source>
</evidence>
<evidence type="ECO:0000256" key="3">
    <source>
        <dbReference type="ARBA" id="ARBA00022679"/>
    </source>
</evidence>
<sequence>MIHPQAIIEPGAKIGKNVRVGPWTYIGNDVEIGDDCIIYSHVVIKGPTNIGTGNHIFQYSSIGEDCQDKKYAGEPTRLEIGNNNVFRESCTIHRGTIQDESVTIIGDDNLFMAGAHVAHDCVIGNHGIFANQVCLAGHCHVGDWVIFGGMSGAHQFSHIGSHCFVGGGSIVVKDIPPYVMVSGHPSSVFGLNSEGLKRRGFDKDVILQVKRAYKEVYRKNQTISEATSALAESASNCQEVKDFVDFINNSSRGIIR</sequence>
<dbReference type="Pfam" id="PF00132">
    <property type="entry name" value="Hexapep"/>
    <property type="match status" value="2"/>
</dbReference>
<dbReference type="RefSeq" id="WP_348386387.1">
    <property type="nucleotide sequence ID" value="NZ_CP134146.1"/>
</dbReference>
<reference evidence="9" key="1">
    <citation type="submission" date="2023-09" db="EMBL/GenBank/DDBJ databases">
        <authorList>
            <person name="Li S."/>
            <person name="Li X."/>
            <person name="Zhang C."/>
            <person name="Zhao Z."/>
        </authorList>
    </citation>
    <scope>NUCLEOTIDE SEQUENCE [LARGE SCALE GENOMIC DNA]</scope>
    <source>
        <strain evidence="9">SQ345</strain>
    </source>
</reference>
<keyword evidence="6" id="KW-0677">Repeat</keyword>
<protein>
    <recommendedName>
        <fullName evidence="6">Acyl-[acyl-carrier-protein]--UDP-N-acetylglucosamine O-acyltransferase</fullName>
        <shortName evidence="6">UDP-N-acetylglucosamine acyltransferase</shortName>
        <ecNumber evidence="6">2.3.1.129</ecNumber>
    </recommendedName>
</protein>
<dbReference type="Gene3D" id="1.20.1180.10">
    <property type="entry name" value="Udp N-acetylglucosamine O-acyltransferase, C-terminal domain"/>
    <property type="match status" value="1"/>
</dbReference>
<dbReference type="InterPro" id="IPR029098">
    <property type="entry name" value="Acetyltransf_C"/>
</dbReference>
<dbReference type="PIRSF" id="PIRSF000456">
    <property type="entry name" value="UDP-GlcNAc_acltr"/>
    <property type="match status" value="1"/>
</dbReference>
<dbReference type="SUPFAM" id="SSF51161">
    <property type="entry name" value="Trimeric LpxA-like enzymes"/>
    <property type="match status" value="1"/>
</dbReference>
<evidence type="ECO:0000256" key="2">
    <source>
        <dbReference type="ARBA" id="ARBA00022556"/>
    </source>
</evidence>
<proteinExistence type="inferred from homology"/>
<dbReference type="InterPro" id="IPR010137">
    <property type="entry name" value="Lipid_A_LpxA"/>
</dbReference>
<keyword evidence="4 6" id="KW-0443">Lipid metabolism</keyword>
<dbReference type="InterPro" id="IPR037157">
    <property type="entry name" value="Acetyltransf_C_sf"/>
</dbReference>
<dbReference type="NCBIfam" id="TIGR01852">
    <property type="entry name" value="lipid_A_lpxA"/>
    <property type="match status" value="1"/>
</dbReference>
<keyword evidence="1 6" id="KW-0444">Lipid biosynthesis</keyword>
<comment type="function">
    <text evidence="6">Involved in the biosynthesis of lipid A, a phosphorylated glycolipid that anchors the lipopolysaccharide to the outer membrane of the cell.</text>
</comment>
<dbReference type="InterPro" id="IPR011004">
    <property type="entry name" value="Trimer_LpxA-like_sf"/>
</dbReference>
<dbReference type="HAMAP" id="MF_00387">
    <property type="entry name" value="LpxA"/>
    <property type="match status" value="1"/>
</dbReference>
<dbReference type="EMBL" id="CP134146">
    <property type="protein sequence ID" value="WNC67223.1"/>
    <property type="molecule type" value="Genomic_DNA"/>
</dbReference>
<dbReference type="PANTHER" id="PTHR43480">
    <property type="entry name" value="ACYL-[ACYL-CARRIER-PROTEIN]--UDP-N-ACETYLGLUCOSAMINE O-ACYLTRANSFERASE"/>
    <property type="match status" value="1"/>
</dbReference>
<evidence type="ECO:0000313" key="9">
    <source>
        <dbReference type="Proteomes" id="UP001248581"/>
    </source>
</evidence>
<organism evidence="8 9">
    <name type="scientific">Thalassotalea nanhaiensis</name>
    <dbReference type="NCBI Taxonomy" id="3065648"/>
    <lineage>
        <taxon>Bacteria</taxon>
        <taxon>Pseudomonadati</taxon>
        <taxon>Pseudomonadota</taxon>
        <taxon>Gammaproteobacteria</taxon>
        <taxon>Alteromonadales</taxon>
        <taxon>Colwelliaceae</taxon>
        <taxon>Thalassotalea</taxon>
    </lineage>
</organism>
<gene>
    <name evidence="6 8" type="primary">lpxA</name>
    <name evidence="8" type="ORF">RI845_11915</name>
</gene>
<name>A0ABY9TEJ1_9GAMM</name>
<comment type="catalytic activity">
    <reaction evidence="6">
        <text>a (3R)-hydroxyacyl-[ACP] + UDP-N-acetyl-alpha-D-glucosamine = a UDP-3-O-[(3R)-3-hydroxyacyl]-N-acetyl-alpha-D-glucosamine + holo-[ACP]</text>
        <dbReference type="Rhea" id="RHEA:67812"/>
        <dbReference type="Rhea" id="RHEA-COMP:9685"/>
        <dbReference type="Rhea" id="RHEA-COMP:9945"/>
        <dbReference type="ChEBI" id="CHEBI:57705"/>
        <dbReference type="ChEBI" id="CHEBI:64479"/>
        <dbReference type="ChEBI" id="CHEBI:78827"/>
        <dbReference type="ChEBI" id="CHEBI:173225"/>
        <dbReference type="EC" id="2.3.1.129"/>
    </reaction>
</comment>
<keyword evidence="5 6" id="KW-0012">Acyltransferase</keyword>
<dbReference type="Gene3D" id="2.160.10.10">
    <property type="entry name" value="Hexapeptide repeat proteins"/>
    <property type="match status" value="1"/>
</dbReference>
<dbReference type="PANTHER" id="PTHR43480:SF1">
    <property type="entry name" value="ACYL-[ACYL-CARRIER-PROTEIN]--UDP-N-ACETYLGLUCOSAMINE O-ACYLTRANSFERASE, MITOCHONDRIAL-RELATED"/>
    <property type="match status" value="1"/>
</dbReference>
<dbReference type="Pfam" id="PF13720">
    <property type="entry name" value="Acetyltransf_11"/>
    <property type="match status" value="1"/>
</dbReference>
<comment type="subcellular location">
    <subcellularLocation>
        <location evidence="6">Cytoplasm</location>
    </subcellularLocation>
</comment>
<dbReference type="GO" id="GO:0008780">
    <property type="term" value="F:acyl-[acyl-carrier-protein]-UDP-N-acetylglucosamine O-acyltransferase activity"/>
    <property type="evidence" value="ECO:0007669"/>
    <property type="project" value="UniProtKB-EC"/>
</dbReference>
<keyword evidence="9" id="KW-1185">Reference proteome</keyword>
<keyword evidence="6" id="KW-0963">Cytoplasm</keyword>
<comment type="similarity">
    <text evidence="6">Belongs to the transferase hexapeptide repeat family. LpxA subfamily.</text>
</comment>
<comment type="pathway">
    <text evidence="6">Glycolipid biosynthesis; lipid IV(A) biosynthesis; lipid IV(A) from (3R)-3-hydroxytetradecanoyl-[acyl-carrier-protein] and UDP-N-acetyl-alpha-D-glucosamine: step 1/6.</text>
</comment>
<accession>A0ABY9TEJ1</accession>
<evidence type="ECO:0000256" key="1">
    <source>
        <dbReference type="ARBA" id="ARBA00022516"/>
    </source>
</evidence>
<evidence type="ECO:0000256" key="6">
    <source>
        <dbReference type="HAMAP-Rule" id="MF_00387"/>
    </source>
</evidence>
<keyword evidence="3 6" id="KW-0808">Transferase</keyword>
<keyword evidence="2 6" id="KW-0441">Lipid A biosynthesis</keyword>
<dbReference type="NCBIfam" id="NF003657">
    <property type="entry name" value="PRK05289.1"/>
    <property type="match status" value="1"/>
</dbReference>
<evidence type="ECO:0000259" key="7">
    <source>
        <dbReference type="Pfam" id="PF13720"/>
    </source>
</evidence>
<feature type="domain" description="UDP N-acetylglucosamine O-acyltransferase C-terminal" evidence="7">
    <location>
        <begin position="174"/>
        <end position="255"/>
    </location>
</feature>
<comment type="subunit">
    <text evidence="6">Homotrimer.</text>
</comment>
<dbReference type="EC" id="2.3.1.129" evidence="6"/>
<dbReference type="InterPro" id="IPR001451">
    <property type="entry name" value="Hexapep"/>
</dbReference>